<dbReference type="Pfam" id="PF02801">
    <property type="entry name" value="Ketoacyl-synt_C"/>
    <property type="match status" value="1"/>
</dbReference>
<dbReference type="InterPro" id="IPR020841">
    <property type="entry name" value="PKS_Beta-ketoAc_synthase_dom"/>
</dbReference>
<accession>A0A1T3NM88</accession>
<comment type="caution">
    <text evidence="6">The sequence shown here is derived from an EMBL/GenBank/DDBJ whole genome shotgun (WGS) entry which is preliminary data.</text>
</comment>
<dbReference type="Gene3D" id="3.40.47.10">
    <property type="match status" value="2"/>
</dbReference>
<dbReference type="InterPro" id="IPR018201">
    <property type="entry name" value="Ketoacyl_synth_AS"/>
</dbReference>
<dbReference type="GO" id="GO:0004315">
    <property type="term" value="F:3-oxoacyl-[acyl-carrier-protein] synthase activity"/>
    <property type="evidence" value="ECO:0007669"/>
    <property type="project" value="InterPro"/>
</dbReference>
<dbReference type="PROSITE" id="PS52004">
    <property type="entry name" value="KS3_2"/>
    <property type="match status" value="1"/>
</dbReference>
<dbReference type="RefSeq" id="WP_078981050.1">
    <property type="nucleotide sequence ID" value="NZ_MWQN01000003.1"/>
</dbReference>
<dbReference type="AlphaFoldDB" id="A0A1T3NM88"/>
<gene>
    <name evidence="6" type="ORF">B4N89_37630</name>
</gene>
<dbReference type="SMART" id="SM00825">
    <property type="entry name" value="PKS_KS"/>
    <property type="match status" value="1"/>
</dbReference>
<dbReference type="InterPro" id="IPR014030">
    <property type="entry name" value="Ketoacyl_synth_N"/>
</dbReference>
<evidence type="ECO:0000256" key="4">
    <source>
        <dbReference type="RuleBase" id="RU003694"/>
    </source>
</evidence>
<dbReference type="InterPro" id="IPR000794">
    <property type="entry name" value="Beta-ketoacyl_synthase"/>
</dbReference>
<dbReference type="Pfam" id="PF00109">
    <property type="entry name" value="ketoacyl-synt"/>
    <property type="match status" value="1"/>
</dbReference>
<dbReference type="InterPro" id="IPR016039">
    <property type="entry name" value="Thiolase-like"/>
</dbReference>
<evidence type="ECO:0000256" key="3">
    <source>
        <dbReference type="ARBA" id="ARBA00023315"/>
    </source>
</evidence>
<protein>
    <submittedName>
        <fullName evidence="6">3-oxoacyl-ACP synthase</fullName>
    </submittedName>
</protein>
<organism evidence="6 7">
    <name type="scientific">Embleya scabrispora</name>
    <dbReference type="NCBI Taxonomy" id="159449"/>
    <lineage>
        <taxon>Bacteria</taxon>
        <taxon>Bacillati</taxon>
        <taxon>Actinomycetota</taxon>
        <taxon>Actinomycetes</taxon>
        <taxon>Kitasatosporales</taxon>
        <taxon>Streptomycetaceae</taxon>
        <taxon>Embleya</taxon>
    </lineage>
</organism>
<sequence length="414" mass="41827">MASAEVAVTGLGLVTAGGIGVEATWRTLCAGVSTARHDPVLAGLAVDVSCAVPGFDGDAVLGRRLSRRMDRTAQMTVTAAREALADAALDPGAWDPTRVGVIIGSGGPSMESLTEAIARLTADRAGAISPAALPRSLPNNPATEVALDLGAQGTNFAPAAGCASGATALGVARDLVRAGTLDVVFAGGADTMCNRLTAAAFAQLGALSTRPGDPEQACRPFDADRDGFVLGEGIGVLVLERLEHARARRARVRALLSGYGSANDAHHVTAPHPDGRGARLATRAALADAGWSPGDVDHVNAHGTGTVLNDAAEARFLAATFERCPPVTAVKSVLGHSGGAGGAIEAAVTVLTLEHGSIPPTANHHRTDTDMDLDVVAKAPRRPTRLNTAISTSVAFGGQNAVLAFRAAISGAPA</sequence>
<dbReference type="PANTHER" id="PTHR11712">
    <property type="entry name" value="POLYKETIDE SYNTHASE-RELATED"/>
    <property type="match status" value="1"/>
</dbReference>
<keyword evidence="3" id="KW-0012">Acyltransferase</keyword>
<evidence type="ECO:0000259" key="5">
    <source>
        <dbReference type="PROSITE" id="PS52004"/>
    </source>
</evidence>
<reference evidence="6 7" key="1">
    <citation type="submission" date="2017-03" db="EMBL/GenBank/DDBJ databases">
        <title>Draft genome sequence of Streptomyces scabrisporus NF3, endophyte isolated from Amphipterygium adstringens.</title>
        <authorList>
            <person name="Vazquez M."/>
            <person name="Ceapa C.D."/>
            <person name="Rodriguez Luna D."/>
            <person name="Sanchez Esquivel S."/>
        </authorList>
    </citation>
    <scope>NUCLEOTIDE SEQUENCE [LARGE SCALE GENOMIC DNA]</scope>
    <source>
        <strain evidence="6 7">NF3</strain>
    </source>
</reference>
<keyword evidence="2 4" id="KW-0808">Transferase</keyword>
<evidence type="ECO:0000313" key="7">
    <source>
        <dbReference type="Proteomes" id="UP000190037"/>
    </source>
</evidence>
<proteinExistence type="inferred from homology"/>
<evidence type="ECO:0000313" key="6">
    <source>
        <dbReference type="EMBL" id="OPC77957.1"/>
    </source>
</evidence>
<evidence type="ECO:0000256" key="2">
    <source>
        <dbReference type="ARBA" id="ARBA00022679"/>
    </source>
</evidence>
<feature type="domain" description="Ketosynthase family 3 (KS3)" evidence="5">
    <location>
        <begin position="3"/>
        <end position="407"/>
    </location>
</feature>
<dbReference type="FunFam" id="3.40.47.10:FF:000018">
    <property type="entry name" value="3-oxoacyl-[acyl-carrier-protein] synthase 2"/>
    <property type="match status" value="1"/>
</dbReference>
<dbReference type="EMBL" id="MWQN01000003">
    <property type="protein sequence ID" value="OPC77957.1"/>
    <property type="molecule type" value="Genomic_DNA"/>
</dbReference>
<dbReference type="PANTHER" id="PTHR11712:SF347">
    <property type="entry name" value="BETA KETOACYL-ACYL CARRIER PROTEIN SYNTHASE"/>
    <property type="match status" value="1"/>
</dbReference>
<dbReference type="InterPro" id="IPR014031">
    <property type="entry name" value="Ketoacyl_synth_C"/>
</dbReference>
<name>A0A1T3NM88_9ACTN</name>
<dbReference type="STRING" id="159449.B4N89_37630"/>
<evidence type="ECO:0000256" key="1">
    <source>
        <dbReference type="ARBA" id="ARBA00008467"/>
    </source>
</evidence>
<dbReference type="Proteomes" id="UP000190037">
    <property type="component" value="Unassembled WGS sequence"/>
</dbReference>
<dbReference type="PROSITE" id="PS00606">
    <property type="entry name" value="KS3_1"/>
    <property type="match status" value="1"/>
</dbReference>
<dbReference type="SUPFAM" id="SSF53901">
    <property type="entry name" value="Thiolase-like"/>
    <property type="match status" value="1"/>
</dbReference>
<keyword evidence="7" id="KW-1185">Reference proteome</keyword>
<dbReference type="CDD" id="cd00834">
    <property type="entry name" value="KAS_I_II"/>
    <property type="match status" value="1"/>
</dbReference>
<dbReference type="GO" id="GO:0006633">
    <property type="term" value="P:fatty acid biosynthetic process"/>
    <property type="evidence" value="ECO:0007669"/>
    <property type="project" value="InterPro"/>
</dbReference>
<dbReference type="OrthoDB" id="9808669at2"/>
<comment type="similarity">
    <text evidence="1 4">Belongs to the thiolase-like superfamily. Beta-ketoacyl-ACP synthases family.</text>
</comment>